<name>A0ABR6RKJ8_9BURK</name>
<evidence type="ECO:0008006" key="3">
    <source>
        <dbReference type="Google" id="ProtNLM"/>
    </source>
</evidence>
<keyword evidence="2" id="KW-1185">Reference proteome</keyword>
<dbReference type="EMBL" id="JACHKZ010000033">
    <property type="protein sequence ID" value="MBB6579587.1"/>
    <property type="molecule type" value="Genomic_DNA"/>
</dbReference>
<organism evidence="1 2">
    <name type="scientific">Comamonas odontotermitis</name>
    <dbReference type="NCBI Taxonomy" id="379895"/>
    <lineage>
        <taxon>Bacteria</taxon>
        <taxon>Pseudomonadati</taxon>
        <taxon>Pseudomonadota</taxon>
        <taxon>Betaproteobacteria</taxon>
        <taxon>Burkholderiales</taxon>
        <taxon>Comamonadaceae</taxon>
        <taxon>Comamonas</taxon>
    </lineage>
</organism>
<protein>
    <recommendedName>
        <fullName evidence="3">Toxin-antitoxin system HicB family antitoxin</fullName>
    </recommendedName>
</protein>
<dbReference type="Proteomes" id="UP000562492">
    <property type="component" value="Unassembled WGS sequence"/>
</dbReference>
<gene>
    <name evidence="1" type="ORF">HNP33_003701</name>
</gene>
<proteinExistence type="predicted"/>
<comment type="caution">
    <text evidence="1">The sequence shown here is derived from an EMBL/GenBank/DDBJ whole genome shotgun (WGS) entry which is preliminary data.</text>
</comment>
<evidence type="ECO:0000313" key="1">
    <source>
        <dbReference type="EMBL" id="MBB6579587.1"/>
    </source>
</evidence>
<accession>A0ABR6RKJ8</accession>
<reference evidence="1 2" key="1">
    <citation type="submission" date="2020-08" db="EMBL/GenBank/DDBJ databases">
        <title>Functional genomics of gut bacteria from endangered species of beetles.</title>
        <authorList>
            <person name="Carlos-Shanley C."/>
        </authorList>
    </citation>
    <scope>NUCLEOTIDE SEQUENCE [LARGE SCALE GENOMIC DNA]</scope>
    <source>
        <strain evidence="1 2">S00124</strain>
    </source>
</reference>
<evidence type="ECO:0000313" key="2">
    <source>
        <dbReference type="Proteomes" id="UP000562492"/>
    </source>
</evidence>
<sequence>MQTDKEKPCFIQHKVRKEVKDWIEAEATRRDRSQAWFLNHLIEGAFARATTQPQGAAA</sequence>